<evidence type="ECO:0000313" key="4">
    <source>
        <dbReference type="Proteomes" id="UP000734343"/>
    </source>
</evidence>
<accession>A0ABS6LZ53</accession>
<sequence>MMKKITVLIVTASLFTLPVLANTTTINITGKVVASPCSLSQEGALSVDLGQSLQAKDLETAGTGSTWVPFTLGLVSCPTGTTSVKATFSGTPDTSDATRLYKNSGTAGNIALELQDNKNTPLGNGSTLTGTIDTSHAYTYNLKARAFTAQGGTTPGTIASEVMVAFTYN</sequence>
<name>A0ABS6LZ53_9GAMM</name>
<evidence type="ECO:0000313" key="3">
    <source>
        <dbReference type="EMBL" id="MBU9857271.1"/>
    </source>
</evidence>
<dbReference type="Proteomes" id="UP000734343">
    <property type="component" value="Unassembled WGS sequence"/>
</dbReference>
<dbReference type="Pfam" id="PF00419">
    <property type="entry name" value="Fimbrial"/>
    <property type="match status" value="1"/>
</dbReference>
<organism evidence="3 4">
    <name type="scientific">Rahnella bonaserana</name>
    <dbReference type="NCBI Taxonomy" id="2816248"/>
    <lineage>
        <taxon>Bacteria</taxon>
        <taxon>Pseudomonadati</taxon>
        <taxon>Pseudomonadota</taxon>
        <taxon>Gammaproteobacteria</taxon>
        <taxon>Enterobacterales</taxon>
        <taxon>Yersiniaceae</taxon>
        <taxon>Rahnella</taxon>
    </lineage>
</organism>
<protein>
    <submittedName>
        <fullName evidence="3">Type 1 fimbrial protein</fullName>
    </submittedName>
</protein>
<reference evidence="3 4" key="1">
    <citation type="submission" date="2021-03" db="EMBL/GenBank/DDBJ databases">
        <title>Five novel Rahnella species.</title>
        <authorList>
            <person name="Brady C."/>
            <person name="Asselin J."/>
            <person name="Beer S."/>
            <person name="Bruberg M.B."/>
            <person name="Crampton B."/>
            <person name="Venter S."/>
            <person name="Arnold D."/>
            <person name="Denman S."/>
        </authorList>
    </citation>
    <scope>NUCLEOTIDE SEQUENCE [LARGE SCALE GENOMIC DNA]</scope>
    <source>
        <strain evidence="3 4">H11b</strain>
    </source>
</reference>
<dbReference type="PANTHER" id="PTHR33420">
    <property type="entry name" value="FIMBRIAL SUBUNIT ELFA-RELATED"/>
    <property type="match status" value="1"/>
</dbReference>
<feature type="signal peptide" evidence="1">
    <location>
        <begin position="1"/>
        <end position="21"/>
    </location>
</feature>
<dbReference type="InterPro" id="IPR050263">
    <property type="entry name" value="Bact_Fimbrial_Adh_Pro"/>
</dbReference>
<dbReference type="EMBL" id="JAFMOW010000066">
    <property type="protein sequence ID" value="MBU9857271.1"/>
    <property type="molecule type" value="Genomic_DNA"/>
</dbReference>
<gene>
    <name evidence="3" type="ORF">J1778_18530</name>
</gene>
<dbReference type="PANTHER" id="PTHR33420:SF27">
    <property type="entry name" value="PROTEIN FIMG"/>
    <property type="match status" value="1"/>
</dbReference>
<keyword evidence="4" id="KW-1185">Reference proteome</keyword>
<comment type="caution">
    <text evidence="3">The sequence shown here is derived from an EMBL/GenBank/DDBJ whole genome shotgun (WGS) entry which is preliminary data.</text>
</comment>
<feature type="domain" description="Fimbrial-type adhesion" evidence="2">
    <location>
        <begin position="26"/>
        <end position="168"/>
    </location>
</feature>
<feature type="chain" id="PRO_5045444158" evidence="1">
    <location>
        <begin position="22"/>
        <end position="169"/>
    </location>
</feature>
<evidence type="ECO:0000256" key="1">
    <source>
        <dbReference type="SAM" id="SignalP"/>
    </source>
</evidence>
<keyword evidence="1" id="KW-0732">Signal</keyword>
<dbReference type="RefSeq" id="WP_217174409.1">
    <property type="nucleotide sequence ID" value="NZ_CP126169.1"/>
</dbReference>
<dbReference type="InterPro" id="IPR000259">
    <property type="entry name" value="Adhesion_dom_fimbrial"/>
</dbReference>
<proteinExistence type="predicted"/>
<evidence type="ECO:0000259" key="2">
    <source>
        <dbReference type="Pfam" id="PF00419"/>
    </source>
</evidence>